<reference evidence="2 3" key="1">
    <citation type="submission" date="2019-11" db="EMBL/GenBank/DDBJ databases">
        <title>Whole genome sequence of Oryza granulata.</title>
        <authorList>
            <person name="Li W."/>
        </authorList>
    </citation>
    <scope>NUCLEOTIDE SEQUENCE [LARGE SCALE GENOMIC DNA]</scope>
    <source>
        <strain evidence="3">cv. Menghai</strain>
        <tissue evidence="2">Leaf</tissue>
    </source>
</reference>
<feature type="chain" id="PRO_5026174285" description="Wall-associated receptor kinase galacturonan-binding domain-containing protein" evidence="1">
    <location>
        <begin position="16"/>
        <end position="61"/>
    </location>
</feature>
<proteinExistence type="predicted"/>
<dbReference type="EMBL" id="SPHZ02000002">
    <property type="protein sequence ID" value="KAF0931022.1"/>
    <property type="molecule type" value="Genomic_DNA"/>
</dbReference>
<gene>
    <name evidence="2" type="ORF">E2562_039355</name>
</gene>
<dbReference type="AlphaFoldDB" id="A0A6G1F2G9"/>
<organism evidence="2 3">
    <name type="scientific">Oryza meyeriana var. granulata</name>
    <dbReference type="NCBI Taxonomy" id="110450"/>
    <lineage>
        <taxon>Eukaryota</taxon>
        <taxon>Viridiplantae</taxon>
        <taxon>Streptophyta</taxon>
        <taxon>Embryophyta</taxon>
        <taxon>Tracheophyta</taxon>
        <taxon>Spermatophyta</taxon>
        <taxon>Magnoliopsida</taxon>
        <taxon>Liliopsida</taxon>
        <taxon>Poales</taxon>
        <taxon>Poaceae</taxon>
        <taxon>BOP clade</taxon>
        <taxon>Oryzoideae</taxon>
        <taxon>Oryzeae</taxon>
        <taxon>Oryzinae</taxon>
        <taxon>Oryza</taxon>
        <taxon>Oryza meyeriana</taxon>
    </lineage>
</organism>
<evidence type="ECO:0000313" key="3">
    <source>
        <dbReference type="Proteomes" id="UP000479710"/>
    </source>
</evidence>
<protein>
    <recommendedName>
        <fullName evidence="4">Wall-associated receptor kinase galacturonan-binding domain-containing protein</fullName>
    </recommendedName>
</protein>
<accession>A0A6G1F2G9</accession>
<name>A0A6G1F2G9_9ORYZ</name>
<feature type="signal peptide" evidence="1">
    <location>
        <begin position="1"/>
        <end position="15"/>
    </location>
</feature>
<evidence type="ECO:0008006" key="4">
    <source>
        <dbReference type="Google" id="ProtNLM"/>
    </source>
</evidence>
<evidence type="ECO:0000256" key="1">
    <source>
        <dbReference type="SAM" id="SignalP"/>
    </source>
</evidence>
<dbReference type="Proteomes" id="UP000479710">
    <property type="component" value="Unassembled WGS sequence"/>
</dbReference>
<evidence type="ECO:0000313" key="2">
    <source>
        <dbReference type="EMBL" id="KAF0931022.1"/>
    </source>
</evidence>
<comment type="caution">
    <text evidence="2">The sequence shown here is derived from an EMBL/GenBank/DDBJ whole genome shotgun (WGS) entry which is preliminary data.</text>
</comment>
<sequence>MAPLLLLLHHTAVVTVPIAMSTATAVAANHQAAQRPIALSGCPDKCGNISIPYPFSTKPGC</sequence>
<keyword evidence="1" id="KW-0732">Signal</keyword>
<keyword evidence="3" id="KW-1185">Reference proteome</keyword>